<proteinExistence type="predicted"/>
<sequence length="142" mass="15193">MRERLEQFPSALSSVPFPDSSNLSPSSRVAVVGNVDAGKSTLLSVLTHGQLDDGRGFARVRIFRHQHEVESGRTSSIGNDILGFDCKVYSNDSANETSLAISSSQSSPLLQLVSVKRSGANKSHYTGIPRTTRGYVPGMAAL</sequence>
<dbReference type="PANTHER" id="PTHR43721">
    <property type="entry name" value="ELONGATION FACTOR TU-RELATED"/>
    <property type="match status" value="1"/>
</dbReference>
<dbReference type="EMBL" id="KL363314">
    <property type="protein sequence ID" value="KFD47770.1"/>
    <property type="molecule type" value="Genomic_DNA"/>
</dbReference>
<accession>A0A085LS24</accession>
<dbReference type="Proteomes" id="UP000030764">
    <property type="component" value="Unassembled WGS sequence"/>
</dbReference>
<dbReference type="InterPro" id="IPR027417">
    <property type="entry name" value="P-loop_NTPase"/>
</dbReference>
<dbReference type="Gene3D" id="3.40.50.300">
    <property type="entry name" value="P-loop containing nucleotide triphosphate hydrolases"/>
    <property type="match status" value="1"/>
</dbReference>
<gene>
    <name evidence="2" type="ORF">M513_11320</name>
</gene>
<dbReference type="InterPro" id="IPR050055">
    <property type="entry name" value="EF-Tu_GTPase"/>
</dbReference>
<dbReference type="GO" id="GO:0003746">
    <property type="term" value="F:translation elongation factor activity"/>
    <property type="evidence" value="ECO:0007669"/>
    <property type="project" value="TreeGrafter"/>
</dbReference>
<dbReference type="AlphaFoldDB" id="A0A085LS24"/>
<reference evidence="2 3" key="1">
    <citation type="journal article" date="2014" name="Nat. Genet.">
        <title>Genome and transcriptome of the porcine whipworm Trichuris suis.</title>
        <authorList>
            <person name="Jex A.R."/>
            <person name="Nejsum P."/>
            <person name="Schwarz E.M."/>
            <person name="Hu L."/>
            <person name="Young N.D."/>
            <person name="Hall R.S."/>
            <person name="Korhonen P.K."/>
            <person name="Liao S."/>
            <person name="Thamsborg S."/>
            <person name="Xia J."/>
            <person name="Xu P."/>
            <person name="Wang S."/>
            <person name="Scheerlinck J.P."/>
            <person name="Hofmann A."/>
            <person name="Sternberg P.W."/>
            <person name="Wang J."/>
            <person name="Gasser R.B."/>
        </authorList>
    </citation>
    <scope>NUCLEOTIDE SEQUENCE [LARGE SCALE GENOMIC DNA]</scope>
    <source>
        <strain evidence="2">DCEP-RM93M</strain>
    </source>
</reference>
<keyword evidence="3" id="KW-1185">Reference proteome</keyword>
<evidence type="ECO:0000313" key="3">
    <source>
        <dbReference type="Proteomes" id="UP000030764"/>
    </source>
</evidence>
<feature type="region of interest" description="Disordered" evidence="1">
    <location>
        <begin position="1"/>
        <end position="25"/>
    </location>
</feature>
<name>A0A085LS24_9BILA</name>
<protein>
    <recommendedName>
        <fullName evidence="4">Tr-type G domain-containing protein</fullName>
    </recommendedName>
</protein>
<evidence type="ECO:0008006" key="4">
    <source>
        <dbReference type="Google" id="ProtNLM"/>
    </source>
</evidence>
<organism evidence="2 3">
    <name type="scientific">Trichuris suis</name>
    <name type="common">pig whipworm</name>
    <dbReference type="NCBI Taxonomy" id="68888"/>
    <lineage>
        <taxon>Eukaryota</taxon>
        <taxon>Metazoa</taxon>
        <taxon>Ecdysozoa</taxon>
        <taxon>Nematoda</taxon>
        <taxon>Enoplea</taxon>
        <taxon>Dorylaimia</taxon>
        <taxon>Trichinellida</taxon>
        <taxon>Trichuridae</taxon>
        <taxon>Trichuris</taxon>
    </lineage>
</organism>
<dbReference type="PANTHER" id="PTHR43721:SF9">
    <property type="entry name" value="GTP-BINDING PROTEIN 1"/>
    <property type="match status" value="1"/>
</dbReference>
<dbReference type="SUPFAM" id="SSF52540">
    <property type="entry name" value="P-loop containing nucleoside triphosphate hydrolases"/>
    <property type="match status" value="1"/>
</dbReference>
<evidence type="ECO:0000313" key="2">
    <source>
        <dbReference type="EMBL" id="KFD47770.1"/>
    </source>
</evidence>
<evidence type="ECO:0000256" key="1">
    <source>
        <dbReference type="SAM" id="MobiDB-lite"/>
    </source>
</evidence>